<gene>
    <name evidence="2" type="primary">Cnig_chr_II.g4249</name>
    <name evidence="2" type="ORF">B9Z55_004249</name>
</gene>
<dbReference type="Proteomes" id="UP000230233">
    <property type="component" value="Chromosome II"/>
</dbReference>
<keyword evidence="1" id="KW-0812">Transmembrane</keyword>
<proteinExistence type="predicted"/>
<reference evidence="3" key="1">
    <citation type="submission" date="2017-10" db="EMBL/GenBank/DDBJ databases">
        <title>Rapid genome shrinkage in a self-fertile nematode reveals novel sperm competition proteins.</title>
        <authorList>
            <person name="Yin D."/>
            <person name="Schwarz E.M."/>
            <person name="Thomas C.G."/>
            <person name="Felde R.L."/>
            <person name="Korf I.F."/>
            <person name="Cutter A.D."/>
            <person name="Schartner C.M."/>
            <person name="Ralston E.J."/>
            <person name="Meyer B.J."/>
            <person name="Haag E.S."/>
        </authorList>
    </citation>
    <scope>NUCLEOTIDE SEQUENCE [LARGE SCALE GENOMIC DNA]</scope>
    <source>
        <strain evidence="3">JU1422</strain>
    </source>
</reference>
<evidence type="ECO:0000313" key="3">
    <source>
        <dbReference type="Proteomes" id="UP000230233"/>
    </source>
</evidence>
<dbReference type="EMBL" id="PDUG01000002">
    <property type="protein sequence ID" value="PIC43564.1"/>
    <property type="molecule type" value="Genomic_DNA"/>
</dbReference>
<sequence>MNKNVNSFYRGFHALDGNCTVLNVLKETNTDEKNSRFYSFLCVHPQGFCLLSSSLICTLYVHFFDMFLTYILRTSDFRTILQENFLPDPKFCID</sequence>
<organism evidence="2 3">
    <name type="scientific">Caenorhabditis nigoni</name>
    <dbReference type="NCBI Taxonomy" id="1611254"/>
    <lineage>
        <taxon>Eukaryota</taxon>
        <taxon>Metazoa</taxon>
        <taxon>Ecdysozoa</taxon>
        <taxon>Nematoda</taxon>
        <taxon>Chromadorea</taxon>
        <taxon>Rhabditida</taxon>
        <taxon>Rhabditina</taxon>
        <taxon>Rhabditomorpha</taxon>
        <taxon>Rhabditoidea</taxon>
        <taxon>Rhabditidae</taxon>
        <taxon>Peloderinae</taxon>
        <taxon>Caenorhabditis</taxon>
    </lineage>
</organism>
<keyword evidence="3" id="KW-1185">Reference proteome</keyword>
<evidence type="ECO:0000256" key="1">
    <source>
        <dbReference type="SAM" id="Phobius"/>
    </source>
</evidence>
<name>A0A2G5UVM0_9PELO</name>
<keyword evidence="1" id="KW-0472">Membrane</keyword>
<evidence type="ECO:0000313" key="2">
    <source>
        <dbReference type="EMBL" id="PIC43564.1"/>
    </source>
</evidence>
<accession>A0A2G5UVM0</accession>
<comment type="caution">
    <text evidence="2">The sequence shown here is derived from an EMBL/GenBank/DDBJ whole genome shotgun (WGS) entry which is preliminary data.</text>
</comment>
<feature type="transmembrane region" description="Helical" evidence="1">
    <location>
        <begin position="50"/>
        <end position="72"/>
    </location>
</feature>
<keyword evidence="1" id="KW-1133">Transmembrane helix</keyword>
<dbReference type="AlphaFoldDB" id="A0A2G5UVM0"/>
<protein>
    <submittedName>
        <fullName evidence="2">Uncharacterized protein</fullName>
    </submittedName>
</protein>